<evidence type="ECO:0000313" key="1">
    <source>
        <dbReference type="EMBL" id="VYT02208.1"/>
    </source>
</evidence>
<dbReference type="AlphaFoldDB" id="A0A6N2T957"/>
<accession>A0A6N2T957</accession>
<sequence>MTFQDIVLDPDIFNEFDQKPEDNSGYPEKIEFKPGIIYQGVAKTVEVVNQDPSRAILLAGHTAMALQLALEADNVDPSEKRYARMKVFEALQKALDSITAALGTNQTGKLDAVLHVVMNEQDEGSDL</sequence>
<gene>
    <name evidence="1" type="ORF">AOLFYP35_01245</name>
</gene>
<reference evidence="1" key="1">
    <citation type="submission" date="2019-11" db="EMBL/GenBank/DDBJ databases">
        <authorList>
            <person name="Feng L."/>
        </authorList>
    </citation>
    <scope>NUCLEOTIDE SEQUENCE</scope>
    <source>
        <strain evidence="1">AodontolyticusLFYP35</strain>
    </source>
</reference>
<name>A0A6N2T957_9ACTO</name>
<organism evidence="1">
    <name type="scientific">Schaalia odontolytica</name>
    <dbReference type="NCBI Taxonomy" id="1660"/>
    <lineage>
        <taxon>Bacteria</taxon>
        <taxon>Bacillati</taxon>
        <taxon>Actinomycetota</taxon>
        <taxon>Actinomycetes</taxon>
        <taxon>Actinomycetales</taxon>
        <taxon>Actinomycetaceae</taxon>
        <taxon>Schaalia</taxon>
    </lineage>
</organism>
<proteinExistence type="predicted"/>
<protein>
    <submittedName>
        <fullName evidence="1">Uncharacterized protein</fullName>
    </submittedName>
</protein>
<dbReference type="EMBL" id="CACRSM010000002">
    <property type="protein sequence ID" value="VYT02208.1"/>
    <property type="molecule type" value="Genomic_DNA"/>
</dbReference>